<sequence length="99" mass="11197">MGAVLKLSKCAILKRATVLPLFLVSDFKNFILMLAYYEAEVHYSLFKQCVSHSVCGTRSGFHCYIRLKCLRITSILRHHFYNSGSSNAADDGRIADNCF</sequence>
<proteinExistence type="predicted"/>
<gene>
    <name evidence="1" type="ORF">AWL63_15330</name>
</gene>
<protein>
    <submittedName>
        <fullName evidence="1">Uncharacterized protein</fullName>
    </submittedName>
</protein>
<dbReference type="AlphaFoldDB" id="A0A1B3ZCH9"/>
<name>A0A1B3ZCH9_9SPHN</name>
<dbReference type="Proteomes" id="UP000094256">
    <property type="component" value="Chromosome"/>
</dbReference>
<dbReference type="EMBL" id="CP014168">
    <property type="protein sequence ID" value="AOH85125.1"/>
    <property type="molecule type" value="Genomic_DNA"/>
</dbReference>
<dbReference type="KEGG" id="span:AWL63_15330"/>
<organism evidence="1 2">
    <name type="scientific">Sphingomonas panacis</name>
    <dbReference type="NCBI Taxonomy" id="1560345"/>
    <lineage>
        <taxon>Bacteria</taxon>
        <taxon>Pseudomonadati</taxon>
        <taxon>Pseudomonadota</taxon>
        <taxon>Alphaproteobacteria</taxon>
        <taxon>Sphingomonadales</taxon>
        <taxon>Sphingomonadaceae</taxon>
        <taxon>Sphingomonas</taxon>
    </lineage>
</organism>
<accession>A0A1B3ZCH9</accession>
<reference evidence="1 2" key="1">
    <citation type="submission" date="2016-01" db="EMBL/GenBank/DDBJ databases">
        <title>Complete genome and mega plasmid sequence of Sphingomonas panacis DCY99 elicits systemic resistance in rice to Xanthomonas oryzae.</title>
        <authorList>
            <person name="Kim Y.J."/>
            <person name="Yang D.C."/>
            <person name="Sing P."/>
        </authorList>
    </citation>
    <scope>NUCLEOTIDE SEQUENCE [LARGE SCALE GENOMIC DNA]</scope>
    <source>
        <strain evidence="1 2">DCY99</strain>
    </source>
</reference>
<evidence type="ECO:0000313" key="2">
    <source>
        <dbReference type="Proteomes" id="UP000094256"/>
    </source>
</evidence>
<evidence type="ECO:0000313" key="1">
    <source>
        <dbReference type="EMBL" id="AOH85125.1"/>
    </source>
</evidence>
<keyword evidence="2" id="KW-1185">Reference proteome</keyword>